<dbReference type="PANTHER" id="PTHR39203:SF1">
    <property type="entry name" value="CYTOPLASMIC PROTEIN"/>
    <property type="match status" value="1"/>
</dbReference>
<dbReference type="Proteomes" id="UP000320580">
    <property type="component" value="Chromosome"/>
</dbReference>
<proteinExistence type="predicted"/>
<dbReference type="InterPro" id="IPR009326">
    <property type="entry name" value="DUF984"/>
</dbReference>
<reference evidence="2 3" key="1">
    <citation type="submission" date="2019-07" db="EMBL/GenBank/DDBJ databases">
        <authorList>
            <person name="Zhu P."/>
        </authorList>
    </citation>
    <scope>NUCLEOTIDE SEQUENCE [LARGE SCALE GENOMIC DNA]</scope>
    <source>
        <strain evidence="2 3">SSL-25</strain>
    </source>
</reference>
<dbReference type="SMART" id="SM01022">
    <property type="entry name" value="ASCH"/>
    <property type="match status" value="1"/>
</dbReference>
<evidence type="ECO:0000313" key="3">
    <source>
        <dbReference type="Proteomes" id="UP000320580"/>
    </source>
</evidence>
<accession>A0A5B8JIK4</accession>
<gene>
    <name evidence="2" type="ORF">FQU76_27755</name>
</gene>
<keyword evidence="3" id="KW-1185">Reference proteome</keyword>
<dbReference type="InterPro" id="IPR007374">
    <property type="entry name" value="ASCH_domain"/>
</dbReference>
<dbReference type="InterPro" id="IPR015947">
    <property type="entry name" value="PUA-like_sf"/>
</dbReference>
<feature type="domain" description="ASCH" evidence="1">
    <location>
        <begin position="19"/>
        <end position="145"/>
    </location>
</feature>
<dbReference type="AlphaFoldDB" id="A0A5B8JIK4"/>
<dbReference type="EMBL" id="CP042266">
    <property type="protein sequence ID" value="QDY79701.1"/>
    <property type="molecule type" value="Genomic_DNA"/>
</dbReference>
<dbReference type="OrthoDB" id="9807542at2"/>
<organism evidence="2 3">
    <name type="scientific">Streptomyces qinzhouensis</name>
    <dbReference type="NCBI Taxonomy" id="2599401"/>
    <lineage>
        <taxon>Bacteria</taxon>
        <taxon>Bacillati</taxon>
        <taxon>Actinomycetota</taxon>
        <taxon>Actinomycetes</taxon>
        <taxon>Kitasatosporales</taxon>
        <taxon>Streptomycetaceae</taxon>
        <taxon>Streptomyces</taxon>
    </lineage>
</organism>
<dbReference type="RefSeq" id="WP_146482986.1">
    <property type="nucleotide sequence ID" value="NZ_CP042266.1"/>
</dbReference>
<name>A0A5B8JIK4_9ACTN</name>
<protein>
    <submittedName>
        <fullName evidence="2">ASCH domain-containing protein</fullName>
    </submittedName>
</protein>
<dbReference type="PIRSF" id="PIRSF021320">
    <property type="entry name" value="DUF984"/>
    <property type="match status" value="1"/>
</dbReference>
<sequence>MPDRFLPSEDLTSLPRAEFAFPGPLRDRLVAAILDGTKTATTGLLTEYEREDEPLPAAGELSVVVDSEDCPVAVIEVTGVRVVPLAEVDLGHALAEGEGDTTVAQWRTVHEHFWYSAEMRAALGDPDFTVDDTTPTVLERFQVIADLRPAAVPGPE</sequence>
<evidence type="ECO:0000313" key="2">
    <source>
        <dbReference type="EMBL" id="QDY79701.1"/>
    </source>
</evidence>
<dbReference type="SUPFAM" id="SSF88697">
    <property type="entry name" value="PUA domain-like"/>
    <property type="match status" value="1"/>
</dbReference>
<dbReference type="Gene3D" id="3.10.400.10">
    <property type="entry name" value="Sulfate adenylyltransferase"/>
    <property type="match status" value="1"/>
</dbReference>
<dbReference type="KEGG" id="sqz:FQU76_27755"/>
<evidence type="ECO:0000259" key="1">
    <source>
        <dbReference type="SMART" id="SM01022"/>
    </source>
</evidence>
<dbReference type="CDD" id="cd06553">
    <property type="entry name" value="ASCH_Ef3133_like"/>
    <property type="match status" value="1"/>
</dbReference>
<dbReference type="Pfam" id="PF04266">
    <property type="entry name" value="ASCH"/>
    <property type="match status" value="1"/>
</dbReference>
<dbReference type="PANTHER" id="PTHR39203">
    <property type="entry name" value="CYTOPLASMIC PROTEIN-RELATED"/>
    <property type="match status" value="1"/>
</dbReference>